<dbReference type="EMBL" id="CM045877">
    <property type="protein sequence ID" value="KAI7941165.1"/>
    <property type="molecule type" value="Genomic_DNA"/>
</dbReference>
<comment type="caution">
    <text evidence="1">The sequence shown here is derived from an EMBL/GenBank/DDBJ whole genome shotgun (WGS) entry which is preliminary data.</text>
</comment>
<organism evidence="1 2">
    <name type="scientific">Puccinia striiformis f. sp. tritici</name>
    <dbReference type="NCBI Taxonomy" id="168172"/>
    <lineage>
        <taxon>Eukaryota</taxon>
        <taxon>Fungi</taxon>
        <taxon>Dikarya</taxon>
        <taxon>Basidiomycota</taxon>
        <taxon>Pucciniomycotina</taxon>
        <taxon>Pucciniomycetes</taxon>
        <taxon>Pucciniales</taxon>
        <taxon>Pucciniaceae</taxon>
        <taxon>Puccinia</taxon>
    </lineage>
</organism>
<reference evidence="2" key="2">
    <citation type="journal article" date="2018" name="Mol. Plant Microbe Interact.">
        <title>Genome sequence resources for the wheat stripe rust pathogen (Puccinia striiformis f. sp. tritici) and the barley stripe rust pathogen (Puccinia striiformis f. sp. hordei).</title>
        <authorList>
            <person name="Xia C."/>
            <person name="Wang M."/>
            <person name="Yin C."/>
            <person name="Cornejo O.E."/>
            <person name="Hulbert S.H."/>
            <person name="Chen X."/>
        </authorList>
    </citation>
    <scope>NUCLEOTIDE SEQUENCE [LARGE SCALE GENOMIC DNA]</scope>
    <source>
        <strain evidence="2">93-210</strain>
    </source>
</reference>
<name>A0ACC0DZG3_9BASI</name>
<evidence type="ECO:0000313" key="1">
    <source>
        <dbReference type="EMBL" id="KAI7941165.1"/>
    </source>
</evidence>
<dbReference type="Proteomes" id="UP001060170">
    <property type="component" value="Chromosome 13"/>
</dbReference>
<accession>A0ACC0DZG3</accession>
<reference evidence="2" key="1">
    <citation type="journal article" date="2018" name="BMC Genomics">
        <title>Genomic insights into host adaptation between the wheat stripe rust pathogen (Puccinia striiformis f. sp. tritici) and the barley stripe rust pathogen (Puccinia striiformis f. sp. hordei).</title>
        <authorList>
            <person name="Xia C."/>
            <person name="Wang M."/>
            <person name="Yin C."/>
            <person name="Cornejo O.E."/>
            <person name="Hulbert S.H."/>
            <person name="Chen X."/>
        </authorList>
    </citation>
    <scope>NUCLEOTIDE SEQUENCE [LARGE SCALE GENOMIC DNA]</scope>
    <source>
        <strain evidence="2">93-210</strain>
    </source>
</reference>
<evidence type="ECO:0000313" key="2">
    <source>
        <dbReference type="Proteomes" id="UP001060170"/>
    </source>
</evidence>
<reference evidence="1 2" key="3">
    <citation type="journal article" date="2022" name="Microbiol. Spectr.">
        <title>Folding features and dynamics of 3D genome architecture in plant fungal pathogens.</title>
        <authorList>
            <person name="Xia C."/>
        </authorList>
    </citation>
    <scope>NUCLEOTIDE SEQUENCE [LARGE SCALE GENOMIC DNA]</scope>
    <source>
        <strain evidence="1 2">93-210</strain>
    </source>
</reference>
<proteinExistence type="predicted"/>
<keyword evidence="2" id="KW-1185">Reference proteome</keyword>
<gene>
    <name evidence="1" type="ORF">MJO28_013450</name>
</gene>
<sequence>MASTTNSTPRILLNNSNYHVWSTLMESELDNIGCLEVTYEVADELSPEKERKGYHLIVRYLSKDVHGYLSNVIKTDEKGKGSVAWNLLKSKFAGNTTHAKSVAFNNLNRIKFSDTTQFVNDVRGSISRIRAAGLNMDSECLSLTILQKLPRAYESLVRIISQMEPIPSKEDVLKRIQFNTREKNVEALFTKKPYKKNYNNWDKKKRTKCYKCNKLGHIAKDCWSNGSDGQNADSLRYKNKRKAFVANNEDDYKEEVTSLMAKKANFTMDGYIQDDLM</sequence>
<protein>
    <submittedName>
        <fullName evidence="1">Uncharacterized protein</fullName>
    </submittedName>
</protein>